<gene>
    <name evidence="1" type="ORF">SAMN04487996_104366</name>
</gene>
<dbReference type="RefSeq" id="WP_090148313.1">
    <property type="nucleotide sequence ID" value="NZ_FNAN01000004.1"/>
</dbReference>
<protein>
    <submittedName>
        <fullName evidence="1">Uncharacterized protein</fullName>
    </submittedName>
</protein>
<evidence type="ECO:0000313" key="1">
    <source>
        <dbReference type="EMBL" id="SDE32908.1"/>
    </source>
</evidence>
<dbReference type="Proteomes" id="UP000198748">
    <property type="component" value="Unassembled WGS sequence"/>
</dbReference>
<dbReference type="EMBL" id="FNAN01000004">
    <property type="protein sequence ID" value="SDE32908.1"/>
    <property type="molecule type" value="Genomic_DNA"/>
</dbReference>
<reference evidence="2" key="1">
    <citation type="submission" date="2016-10" db="EMBL/GenBank/DDBJ databases">
        <authorList>
            <person name="Varghese N."/>
            <person name="Submissions S."/>
        </authorList>
    </citation>
    <scope>NUCLEOTIDE SEQUENCE [LARGE SCALE GENOMIC DNA]</scope>
    <source>
        <strain evidence="2">DSM 25329</strain>
    </source>
</reference>
<dbReference type="AlphaFoldDB" id="A0A1G7C0M7"/>
<keyword evidence="2" id="KW-1185">Reference proteome</keyword>
<evidence type="ECO:0000313" key="2">
    <source>
        <dbReference type="Proteomes" id="UP000198748"/>
    </source>
</evidence>
<sequence length="70" mass="7495">MVATLGNDPAKSLKPGAVLTVTGARSESEAQREVADFLQLSNRTDLGYFLISKDYFLLYPKSGNSISGIA</sequence>
<organism evidence="1 2">
    <name type="scientific">Dyadobacter soli</name>
    <dbReference type="NCBI Taxonomy" id="659014"/>
    <lineage>
        <taxon>Bacteria</taxon>
        <taxon>Pseudomonadati</taxon>
        <taxon>Bacteroidota</taxon>
        <taxon>Cytophagia</taxon>
        <taxon>Cytophagales</taxon>
        <taxon>Spirosomataceae</taxon>
        <taxon>Dyadobacter</taxon>
    </lineage>
</organism>
<proteinExistence type="predicted"/>
<name>A0A1G7C0M7_9BACT</name>
<dbReference type="OrthoDB" id="963643at2"/>
<accession>A0A1G7C0M7</accession>